<dbReference type="Gene3D" id="2.20.70.10">
    <property type="match status" value="1"/>
</dbReference>
<dbReference type="PROSITE" id="PS50020">
    <property type="entry name" value="WW_DOMAIN_2"/>
    <property type="match status" value="1"/>
</dbReference>
<keyword evidence="3" id="KW-0862">Zinc</keyword>
<dbReference type="InterPro" id="IPR001876">
    <property type="entry name" value="Znf_RanBP2"/>
</dbReference>
<feature type="domain" description="WW" evidence="6">
    <location>
        <begin position="115"/>
        <end position="143"/>
    </location>
</feature>
<evidence type="ECO:0000256" key="2">
    <source>
        <dbReference type="ARBA" id="ARBA00022771"/>
    </source>
</evidence>
<dbReference type="GO" id="GO:0008270">
    <property type="term" value="F:zinc ion binding"/>
    <property type="evidence" value="ECO:0007669"/>
    <property type="project" value="UniProtKB-KW"/>
</dbReference>
<evidence type="ECO:0000259" key="8">
    <source>
        <dbReference type="PROSITE" id="PS50199"/>
    </source>
</evidence>
<evidence type="ECO:0000256" key="1">
    <source>
        <dbReference type="ARBA" id="ARBA00022723"/>
    </source>
</evidence>
<keyword evidence="1" id="KW-0479">Metal-binding</keyword>
<evidence type="ECO:0000256" key="3">
    <source>
        <dbReference type="ARBA" id="ARBA00022833"/>
    </source>
</evidence>
<evidence type="ECO:0000256" key="4">
    <source>
        <dbReference type="PROSITE-ProRule" id="PRU00322"/>
    </source>
</evidence>
<feature type="region of interest" description="Disordered" evidence="5">
    <location>
        <begin position="1"/>
        <end position="36"/>
    </location>
</feature>
<proteinExistence type="predicted"/>
<evidence type="ECO:0000313" key="9">
    <source>
        <dbReference type="EMBL" id="CCC47461.1"/>
    </source>
</evidence>
<accession>G0TU27</accession>
<feature type="compositionally biased region" description="Low complexity" evidence="5">
    <location>
        <begin position="176"/>
        <end position="197"/>
    </location>
</feature>
<name>G0TU27_TRYVY</name>
<dbReference type="PROSITE" id="PS50158">
    <property type="entry name" value="ZF_CCHC"/>
    <property type="match status" value="1"/>
</dbReference>
<dbReference type="AlphaFoldDB" id="G0TU27"/>
<evidence type="ECO:0000259" key="7">
    <source>
        <dbReference type="PROSITE" id="PS50158"/>
    </source>
</evidence>
<feature type="region of interest" description="Disordered" evidence="5">
    <location>
        <begin position="174"/>
        <end position="216"/>
    </location>
</feature>
<feature type="compositionally biased region" description="Basic residues" evidence="5">
    <location>
        <begin position="9"/>
        <end position="28"/>
    </location>
</feature>
<dbReference type="PROSITE" id="PS50199">
    <property type="entry name" value="ZF_RANBP2_2"/>
    <property type="match status" value="1"/>
</dbReference>
<dbReference type="InterPro" id="IPR001202">
    <property type="entry name" value="WW_dom"/>
</dbReference>
<dbReference type="VEuPathDB" id="TriTrypDB:TvY486_0401270"/>
<feature type="domain" description="CCHC-type" evidence="7">
    <location>
        <begin position="74"/>
        <end position="88"/>
    </location>
</feature>
<sequence>MSKRERSATPKKKAKRRKRGGRRVRQKKRGDNPPPVVPSSFACHICTKNHWTVSCPRLLNAPGAFPHMDPKKGCWRCAQRGHSSIQCPVKKHRCSDCGGIHDTRDCEFDHKSEEWHEFYDTVTRHVFYCNSETREVQWMPPSHRLDVVLWYCTACSVLLPTAVPECVKCHVPRPESQISSSTSSLASSTASCSSMSSDDGNESDKGDDSASSCAED</sequence>
<dbReference type="GO" id="GO:0003676">
    <property type="term" value="F:nucleic acid binding"/>
    <property type="evidence" value="ECO:0007669"/>
    <property type="project" value="InterPro"/>
</dbReference>
<evidence type="ECO:0000256" key="5">
    <source>
        <dbReference type="SAM" id="MobiDB-lite"/>
    </source>
</evidence>
<organism evidence="9">
    <name type="scientific">Trypanosoma vivax (strain Y486)</name>
    <dbReference type="NCBI Taxonomy" id="1055687"/>
    <lineage>
        <taxon>Eukaryota</taxon>
        <taxon>Discoba</taxon>
        <taxon>Euglenozoa</taxon>
        <taxon>Kinetoplastea</taxon>
        <taxon>Metakinetoplastina</taxon>
        <taxon>Trypanosomatida</taxon>
        <taxon>Trypanosomatidae</taxon>
        <taxon>Trypanosoma</taxon>
        <taxon>Duttonella</taxon>
    </lineage>
</organism>
<feature type="domain" description="RanBP2-type" evidence="8">
    <location>
        <begin position="144"/>
        <end position="175"/>
    </location>
</feature>
<reference evidence="9" key="1">
    <citation type="journal article" date="2012" name="Proc. Natl. Acad. Sci. U.S.A.">
        <title>Antigenic diversity is generated by distinct evolutionary mechanisms in African trypanosome species.</title>
        <authorList>
            <person name="Jackson A.P."/>
            <person name="Berry A."/>
            <person name="Aslett M."/>
            <person name="Allison H.C."/>
            <person name="Burton P."/>
            <person name="Vavrova-Anderson J."/>
            <person name="Brown R."/>
            <person name="Browne H."/>
            <person name="Corton N."/>
            <person name="Hauser H."/>
            <person name="Gamble J."/>
            <person name="Gilderthorp R."/>
            <person name="Marcello L."/>
            <person name="McQuillan J."/>
            <person name="Otto T.D."/>
            <person name="Quail M.A."/>
            <person name="Sanders M.J."/>
            <person name="van Tonder A."/>
            <person name="Ginger M.L."/>
            <person name="Field M.C."/>
            <person name="Barry J.D."/>
            <person name="Hertz-Fowler C."/>
            <person name="Berriman M."/>
        </authorList>
    </citation>
    <scope>NUCLEOTIDE SEQUENCE</scope>
    <source>
        <strain evidence="9">Y486</strain>
    </source>
</reference>
<evidence type="ECO:0008006" key="10">
    <source>
        <dbReference type="Google" id="ProtNLM"/>
    </source>
</evidence>
<protein>
    <recommendedName>
        <fullName evidence="10">CCHC-type domain-containing protein</fullName>
    </recommendedName>
</protein>
<keyword evidence="2 4" id="KW-0863">Zinc-finger</keyword>
<dbReference type="InterPro" id="IPR001878">
    <property type="entry name" value="Znf_CCHC"/>
</dbReference>
<gene>
    <name evidence="9" type="ORF">TVY486_0401270</name>
</gene>
<dbReference type="EMBL" id="HE573020">
    <property type="protein sequence ID" value="CCC47461.1"/>
    <property type="molecule type" value="Genomic_DNA"/>
</dbReference>
<evidence type="ECO:0000259" key="6">
    <source>
        <dbReference type="PROSITE" id="PS50020"/>
    </source>
</evidence>